<reference evidence="2 3" key="1">
    <citation type="submission" date="2018-06" db="EMBL/GenBank/DDBJ databases">
        <title>Genomic Encyclopedia of Archaeal and Bacterial Type Strains, Phase II (KMG-II): from individual species to whole genera.</title>
        <authorList>
            <person name="Goeker M."/>
        </authorList>
    </citation>
    <scope>NUCLEOTIDE SEQUENCE [LARGE SCALE GENOMIC DNA]</scope>
    <source>
        <strain evidence="2 3">DSM 27372</strain>
    </source>
</reference>
<comment type="caution">
    <text evidence="2">The sequence shown here is derived from an EMBL/GenBank/DDBJ whole genome shotgun (WGS) entry which is preliminary data.</text>
</comment>
<evidence type="ECO:0000259" key="1">
    <source>
        <dbReference type="PROSITE" id="PS50943"/>
    </source>
</evidence>
<dbReference type="Pfam" id="PF13443">
    <property type="entry name" value="HTH_26"/>
    <property type="match status" value="1"/>
</dbReference>
<evidence type="ECO:0000313" key="2">
    <source>
        <dbReference type="EMBL" id="PYF72839.1"/>
    </source>
</evidence>
<dbReference type="PROSITE" id="PS50943">
    <property type="entry name" value="HTH_CROC1"/>
    <property type="match status" value="1"/>
</dbReference>
<dbReference type="SUPFAM" id="SSF47413">
    <property type="entry name" value="lambda repressor-like DNA-binding domains"/>
    <property type="match status" value="1"/>
</dbReference>
<dbReference type="EMBL" id="QKLU01000005">
    <property type="protein sequence ID" value="PYF72839.1"/>
    <property type="molecule type" value="Genomic_DNA"/>
</dbReference>
<dbReference type="PANTHER" id="PTHR37301">
    <property type="entry name" value="DNA-BINDING PROTEIN-RELATED"/>
    <property type="match status" value="1"/>
</dbReference>
<dbReference type="PANTHER" id="PTHR37301:SF1">
    <property type="entry name" value="DNA-BINDING PROTEIN"/>
    <property type="match status" value="1"/>
</dbReference>
<name>A0A318UDU7_9SPHI</name>
<evidence type="ECO:0000313" key="3">
    <source>
        <dbReference type="Proteomes" id="UP000248198"/>
    </source>
</evidence>
<sequence length="78" mass="8786">MAIIVNLDVMMAKRKMSLNELSEKVGLTLSNLSILKTGKAKAIRFSTLETICEVLDCQPADILEYKRENEGMNTLQLR</sequence>
<dbReference type="OrthoDB" id="9805309at2"/>
<dbReference type="InterPro" id="IPR010982">
    <property type="entry name" value="Lambda_DNA-bd_dom_sf"/>
</dbReference>
<dbReference type="GO" id="GO:0003677">
    <property type="term" value="F:DNA binding"/>
    <property type="evidence" value="ECO:0007669"/>
    <property type="project" value="InterPro"/>
</dbReference>
<organism evidence="2 3">
    <name type="scientific">Pedobacter nutrimenti</name>
    <dbReference type="NCBI Taxonomy" id="1241337"/>
    <lineage>
        <taxon>Bacteria</taxon>
        <taxon>Pseudomonadati</taxon>
        <taxon>Bacteroidota</taxon>
        <taxon>Sphingobacteriia</taxon>
        <taxon>Sphingobacteriales</taxon>
        <taxon>Sphingobacteriaceae</taxon>
        <taxon>Pedobacter</taxon>
    </lineage>
</organism>
<dbReference type="AlphaFoldDB" id="A0A318UDU7"/>
<dbReference type="InterPro" id="IPR001387">
    <property type="entry name" value="Cro/C1-type_HTH"/>
</dbReference>
<dbReference type="Gene3D" id="1.10.260.40">
    <property type="entry name" value="lambda repressor-like DNA-binding domains"/>
    <property type="match status" value="1"/>
</dbReference>
<dbReference type="RefSeq" id="WP_110832645.1">
    <property type="nucleotide sequence ID" value="NZ_QKLU01000005.1"/>
</dbReference>
<accession>A0A318UDU7</accession>
<dbReference type="Proteomes" id="UP000248198">
    <property type="component" value="Unassembled WGS sequence"/>
</dbReference>
<proteinExistence type="predicted"/>
<feature type="domain" description="HTH cro/C1-type" evidence="1">
    <location>
        <begin position="7"/>
        <end position="62"/>
    </location>
</feature>
<keyword evidence="3" id="KW-1185">Reference proteome</keyword>
<dbReference type="SMART" id="SM00530">
    <property type="entry name" value="HTH_XRE"/>
    <property type="match status" value="1"/>
</dbReference>
<gene>
    <name evidence="2" type="ORF">B0O44_105210</name>
</gene>
<protein>
    <submittedName>
        <fullName evidence="2">Putative transcriptional regulator</fullName>
    </submittedName>
</protein>